<dbReference type="InterPro" id="IPR023375">
    <property type="entry name" value="ADC_dom_sf"/>
</dbReference>
<organism evidence="1">
    <name type="scientific">freshwater metagenome</name>
    <dbReference type="NCBI Taxonomy" id="449393"/>
    <lineage>
        <taxon>unclassified sequences</taxon>
        <taxon>metagenomes</taxon>
        <taxon>ecological metagenomes</taxon>
    </lineage>
</organism>
<evidence type="ECO:0000313" key="1">
    <source>
        <dbReference type="EMBL" id="CAB4752984.1"/>
    </source>
</evidence>
<dbReference type="InterPro" id="IPR018644">
    <property type="entry name" value="DUF2071"/>
</dbReference>
<accession>A0A6J6U1K4</accession>
<dbReference type="SUPFAM" id="SSF160104">
    <property type="entry name" value="Acetoacetate decarboxylase-like"/>
    <property type="match status" value="1"/>
</dbReference>
<dbReference type="Pfam" id="PF09844">
    <property type="entry name" value="DUF2071"/>
    <property type="match status" value="1"/>
</dbReference>
<sequence length="246" mass="27382">MRRPDDRPPPLPGRALMSQDWRDVGFVHWAVDPVQVAPLLPRGVRPDTLDGRTYVGLVPFTMVDAGLGRGPAVPWLGTFLETNVRVYSVDEQGRRGVVFLSLDCDRLVVTAAARLGFGTPYRWARMRHTHRPVAGGTRHTWASTVRWPAPPGGPAATRIELEVGERRAPTPLDVFLTARWALHTTVARQRLYVRNAHDPWPLHEARLVSLDDSLLAVAGFPGLAERPPDHVAFSPGVHTVFTFPRR</sequence>
<gene>
    <name evidence="1" type="ORF">UFOPK2761_02098</name>
</gene>
<dbReference type="Gene3D" id="2.40.400.10">
    <property type="entry name" value="Acetoacetate decarboxylase-like"/>
    <property type="match status" value="1"/>
</dbReference>
<dbReference type="PANTHER" id="PTHR39186">
    <property type="entry name" value="DUF2071 FAMILY PROTEIN"/>
    <property type="match status" value="1"/>
</dbReference>
<protein>
    <submittedName>
        <fullName evidence="1">Unannotated protein</fullName>
    </submittedName>
</protein>
<dbReference type="EMBL" id="CAEZYQ010000016">
    <property type="protein sequence ID" value="CAB4752984.1"/>
    <property type="molecule type" value="Genomic_DNA"/>
</dbReference>
<name>A0A6J6U1K4_9ZZZZ</name>
<dbReference type="PANTHER" id="PTHR39186:SF1">
    <property type="entry name" value="DUF2071 DOMAIN-CONTAINING PROTEIN"/>
    <property type="match status" value="1"/>
</dbReference>
<dbReference type="AlphaFoldDB" id="A0A6J6U1K4"/>
<reference evidence="1" key="1">
    <citation type="submission" date="2020-05" db="EMBL/GenBank/DDBJ databases">
        <authorList>
            <person name="Chiriac C."/>
            <person name="Salcher M."/>
            <person name="Ghai R."/>
            <person name="Kavagutti S V."/>
        </authorList>
    </citation>
    <scope>NUCLEOTIDE SEQUENCE</scope>
</reference>
<proteinExistence type="predicted"/>